<dbReference type="Proteomes" id="UP000324897">
    <property type="component" value="Chromosome 4"/>
</dbReference>
<dbReference type="GO" id="GO:0005739">
    <property type="term" value="C:mitochondrion"/>
    <property type="evidence" value="ECO:0007669"/>
    <property type="project" value="TreeGrafter"/>
</dbReference>
<comment type="similarity">
    <text evidence="1">Belongs to the PPR family. P subfamily.</text>
</comment>
<evidence type="ECO:0000313" key="2">
    <source>
        <dbReference type="EMBL" id="TVU39984.1"/>
    </source>
</evidence>
<proteinExistence type="inferred from homology"/>
<evidence type="ECO:0008006" key="4">
    <source>
        <dbReference type="Google" id="ProtNLM"/>
    </source>
</evidence>
<organism evidence="2 3">
    <name type="scientific">Eragrostis curvula</name>
    <name type="common">weeping love grass</name>
    <dbReference type="NCBI Taxonomy" id="38414"/>
    <lineage>
        <taxon>Eukaryota</taxon>
        <taxon>Viridiplantae</taxon>
        <taxon>Streptophyta</taxon>
        <taxon>Embryophyta</taxon>
        <taxon>Tracheophyta</taxon>
        <taxon>Spermatophyta</taxon>
        <taxon>Magnoliopsida</taxon>
        <taxon>Liliopsida</taxon>
        <taxon>Poales</taxon>
        <taxon>Poaceae</taxon>
        <taxon>PACMAD clade</taxon>
        <taxon>Chloridoideae</taxon>
        <taxon>Eragrostideae</taxon>
        <taxon>Eragrostidinae</taxon>
        <taxon>Eragrostis</taxon>
    </lineage>
</organism>
<dbReference type="AlphaFoldDB" id="A0A5J9VXC0"/>
<evidence type="ECO:0000256" key="1">
    <source>
        <dbReference type="ARBA" id="ARBA00007626"/>
    </source>
</evidence>
<reference evidence="2 3" key="1">
    <citation type="journal article" date="2019" name="Sci. Rep.">
        <title>A high-quality genome of Eragrostis curvula grass provides insights into Poaceae evolution and supports new strategies to enhance forage quality.</title>
        <authorList>
            <person name="Carballo J."/>
            <person name="Santos B.A.C.M."/>
            <person name="Zappacosta D."/>
            <person name="Garbus I."/>
            <person name="Selva J.P."/>
            <person name="Gallo C.A."/>
            <person name="Diaz A."/>
            <person name="Albertini E."/>
            <person name="Caccamo M."/>
            <person name="Echenique V."/>
        </authorList>
    </citation>
    <scope>NUCLEOTIDE SEQUENCE [LARGE SCALE GENOMIC DNA]</scope>
    <source>
        <strain evidence="3">cv. Victoria</strain>
        <tissue evidence="2">Leaf</tissue>
    </source>
</reference>
<feature type="non-terminal residue" evidence="2">
    <location>
        <position position="1"/>
    </location>
</feature>
<dbReference type="Gramene" id="TVU39984">
    <property type="protein sequence ID" value="TVU39984"/>
    <property type="gene ID" value="EJB05_13429"/>
</dbReference>
<comment type="caution">
    <text evidence="2">The sequence shown here is derived from an EMBL/GenBank/DDBJ whole genome shotgun (WGS) entry which is preliminary data.</text>
</comment>
<name>A0A5J9VXC0_9POAL</name>
<protein>
    <recommendedName>
        <fullName evidence="4">Pentacotripeptide-repeat region of PRORP domain-containing protein</fullName>
    </recommendedName>
</protein>
<gene>
    <name evidence="2" type="ORF">EJB05_13429</name>
</gene>
<dbReference type="PANTHER" id="PTHR45717">
    <property type="entry name" value="OS12G0527900 PROTEIN"/>
    <property type="match status" value="1"/>
</dbReference>
<evidence type="ECO:0000313" key="3">
    <source>
        <dbReference type="Proteomes" id="UP000324897"/>
    </source>
</evidence>
<accession>A0A5J9VXC0</accession>
<keyword evidence="3" id="KW-1185">Reference proteome</keyword>
<dbReference type="EMBL" id="RWGY01000007">
    <property type="protein sequence ID" value="TVU39984.1"/>
    <property type="molecule type" value="Genomic_DNA"/>
</dbReference>
<dbReference type="PANTHER" id="PTHR45717:SF17">
    <property type="entry name" value="PENTATRICOPEPTIDE REPEAT-CONTAINING PROTEIN MITOCHONDRIAL"/>
    <property type="match status" value="1"/>
</dbReference>
<sequence length="114" mass="13111">MVYSQDFATQTIAAKFYMSRGLTEKAEEAIREMAYAEKGDIHNAGKTLDRLQKRHGRRTWPYVVLLEAYVNANKAPPHRVIERMRANNVPSKTMIELLHRLDNLQKGGDPKITE</sequence>